<dbReference type="EMBL" id="CP115668">
    <property type="protein sequence ID" value="WCC80607.1"/>
    <property type="molecule type" value="Genomic_DNA"/>
</dbReference>
<gene>
    <name evidence="2" type="ORF">O6R08_03695</name>
</gene>
<evidence type="ECO:0000259" key="1">
    <source>
        <dbReference type="Pfam" id="PF13460"/>
    </source>
</evidence>
<evidence type="ECO:0000313" key="3">
    <source>
        <dbReference type="Proteomes" id="UP001212097"/>
    </source>
</evidence>
<accession>A0ABY7R1H6</accession>
<organism evidence="2 3">
    <name type="scientific">Cutibacterium equinum</name>
    <dbReference type="NCBI Taxonomy" id="3016342"/>
    <lineage>
        <taxon>Bacteria</taxon>
        <taxon>Bacillati</taxon>
        <taxon>Actinomycetota</taxon>
        <taxon>Actinomycetes</taxon>
        <taxon>Propionibacteriales</taxon>
        <taxon>Propionibacteriaceae</taxon>
        <taxon>Cutibacterium</taxon>
    </lineage>
</organism>
<feature type="domain" description="NAD(P)-binding" evidence="1">
    <location>
        <begin position="8"/>
        <end position="195"/>
    </location>
</feature>
<reference evidence="2 3" key="2">
    <citation type="submission" date="2023-06" db="EMBL/GenBank/DDBJ databases">
        <title>The Gram-positive Non-spore-bearing Anaerobic Bacilli of Human Feces.</title>
        <authorList>
            <person name="Eggerth A.H."/>
        </authorList>
    </citation>
    <scope>NUCLEOTIDE SEQUENCE [LARGE SCALE GENOMIC DNA]</scope>
    <source>
        <strain evidence="2 3">CBA3108</strain>
    </source>
</reference>
<dbReference type="Pfam" id="PF13460">
    <property type="entry name" value="NAD_binding_10"/>
    <property type="match status" value="1"/>
</dbReference>
<protein>
    <submittedName>
        <fullName evidence="2">NAD(P)H-binding protein</fullName>
    </submittedName>
</protein>
<reference evidence="2 3" key="1">
    <citation type="submission" date="2023-01" db="EMBL/GenBank/DDBJ databases">
        <authorList>
            <person name="Lee S.H."/>
            <person name="Jung H.S."/>
            <person name="Yun J.U."/>
        </authorList>
    </citation>
    <scope>NUCLEOTIDE SEQUENCE [LARGE SCALE GENOMIC DNA]</scope>
    <source>
        <strain evidence="2 3">CBA3108</strain>
    </source>
</reference>
<name>A0ABY7R1H6_9ACTN</name>
<dbReference type="InterPro" id="IPR016040">
    <property type="entry name" value="NAD(P)-bd_dom"/>
</dbReference>
<dbReference type="InterPro" id="IPR051606">
    <property type="entry name" value="Polyketide_Oxido-like"/>
</dbReference>
<dbReference type="Gene3D" id="3.40.50.720">
    <property type="entry name" value="NAD(P)-binding Rossmann-like Domain"/>
    <property type="match status" value="1"/>
</dbReference>
<dbReference type="RefSeq" id="WP_271418787.1">
    <property type="nucleotide sequence ID" value="NZ_CP115668.1"/>
</dbReference>
<dbReference type="Proteomes" id="UP001212097">
    <property type="component" value="Chromosome"/>
</dbReference>
<evidence type="ECO:0000313" key="2">
    <source>
        <dbReference type="EMBL" id="WCC80607.1"/>
    </source>
</evidence>
<dbReference type="CDD" id="cd05244">
    <property type="entry name" value="BVR-B_like_SDR_a"/>
    <property type="match status" value="1"/>
</dbReference>
<keyword evidence="3" id="KW-1185">Reference proteome</keyword>
<dbReference type="InterPro" id="IPR036291">
    <property type="entry name" value="NAD(P)-bd_dom_sf"/>
</dbReference>
<dbReference type="PANTHER" id="PTHR43355">
    <property type="entry name" value="FLAVIN REDUCTASE (NADPH)"/>
    <property type="match status" value="1"/>
</dbReference>
<dbReference type="SUPFAM" id="SSF51735">
    <property type="entry name" value="NAD(P)-binding Rossmann-fold domains"/>
    <property type="match status" value="1"/>
</dbReference>
<proteinExistence type="predicted"/>
<dbReference type="PANTHER" id="PTHR43355:SF2">
    <property type="entry name" value="FLAVIN REDUCTASE (NADPH)"/>
    <property type="match status" value="1"/>
</dbReference>
<sequence>MKVAVIAANGKAGTLLTAQATQRGHDVTAIMRKDHDTPAAHTLVKDVFDLTREDLAGFDVILDAFGAWSEDALAGHSTHLAHLVDILQGSPARLLVVGGAGSLYVNPEHTVTVMQTEGFPPEVAPLAQAMQDGLDVLRRSEGVKWTYLSPAADFQADGPEGHAYVFGGEELSTDANGACVISYADYARAMLDVAESNEHIGERISVRNA</sequence>